<comment type="caution">
    <text evidence="1">The sequence shown here is derived from an EMBL/GenBank/DDBJ whole genome shotgun (WGS) entry which is preliminary data.</text>
</comment>
<gene>
    <name evidence="1" type="ORF">M9H77_23692</name>
</gene>
<evidence type="ECO:0000313" key="2">
    <source>
        <dbReference type="Proteomes" id="UP001060085"/>
    </source>
</evidence>
<reference evidence="2" key="1">
    <citation type="journal article" date="2023" name="Nat. Plants">
        <title>Single-cell RNA sequencing provides a high-resolution roadmap for understanding the multicellular compartmentation of specialized metabolism.</title>
        <authorList>
            <person name="Sun S."/>
            <person name="Shen X."/>
            <person name="Li Y."/>
            <person name="Li Y."/>
            <person name="Wang S."/>
            <person name="Li R."/>
            <person name="Zhang H."/>
            <person name="Shen G."/>
            <person name="Guo B."/>
            <person name="Wei J."/>
            <person name="Xu J."/>
            <person name="St-Pierre B."/>
            <person name="Chen S."/>
            <person name="Sun C."/>
        </authorList>
    </citation>
    <scope>NUCLEOTIDE SEQUENCE [LARGE SCALE GENOMIC DNA]</scope>
</reference>
<accession>A0ACC0AV01</accession>
<sequence>MEGTLVNQPKARLSTNVVHHLLQKAPFPSSEMIEMARIQAEDLFEVKVEIIKLMEGLEPMEDWMGRGTRALENSRTSTGEYSLEKLYDPRPFGNSKKGRCSYELIWMRTPLYSLYNNLNRTSLGWAYLHP</sequence>
<dbReference type="Proteomes" id="UP001060085">
    <property type="component" value="Linkage Group LG05"/>
</dbReference>
<evidence type="ECO:0000313" key="1">
    <source>
        <dbReference type="EMBL" id="KAI5664369.1"/>
    </source>
</evidence>
<name>A0ACC0AV01_CATRO</name>
<protein>
    <submittedName>
        <fullName evidence="1">Uncharacterized protein</fullName>
    </submittedName>
</protein>
<organism evidence="1 2">
    <name type="scientific">Catharanthus roseus</name>
    <name type="common">Madagascar periwinkle</name>
    <name type="synonym">Vinca rosea</name>
    <dbReference type="NCBI Taxonomy" id="4058"/>
    <lineage>
        <taxon>Eukaryota</taxon>
        <taxon>Viridiplantae</taxon>
        <taxon>Streptophyta</taxon>
        <taxon>Embryophyta</taxon>
        <taxon>Tracheophyta</taxon>
        <taxon>Spermatophyta</taxon>
        <taxon>Magnoliopsida</taxon>
        <taxon>eudicotyledons</taxon>
        <taxon>Gunneridae</taxon>
        <taxon>Pentapetalae</taxon>
        <taxon>asterids</taxon>
        <taxon>lamiids</taxon>
        <taxon>Gentianales</taxon>
        <taxon>Apocynaceae</taxon>
        <taxon>Rauvolfioideae</taxon>
        <taxon>Vinceae</taxon>
        <taxon>Catharanthinae</taxon>
        <taxon>Catharanthus</taxon>
    </lineage>
</organism>
<proteinExistence type="predicted"/>
<keyword evidence="2" id="KW-1185">Reference proteome</keyword>
<dbReference type="EMBL" id="CM044705">
    <property type="protein sequence ID" value="KAI5664369.1"/>
    <property type="molecule type" value="Genomic_DNA"/>
</dbReference>